<accession>A0A3R9DTJ7</accession>
<organism evidence="1 2">
    <name type="scientific">Amycolatopsis eburnea</name>
    <dbReference type="NCBI Taxonomy" id="2267691"/>
    <lineage>
        <taxon>Bacteria</taxon>
        <taxon>Bacillati</taxon>
        <taxon>Actinomycetota</taxon>
        <taxon>Actinomycetes</taxon>
        <taxon>Pseudonocardiales</taxon>
        <taxon>Pseudonocardiaceae</taxon>
        <taxon>Amycolatopsis</taxon>
    </lineage>
</organism>
<proteinExistence type="predicted"/>
<name>A0A3R9DTJ7_9PSEU</name>
<dbReference type="OrthoDB" id="9798250at2"/>
<dbReference type="PANTHER" id="PTHR36529">
    <property type="entry name" value="SLL1095 PROTEIN"/>
    <property type="match status" value="1"/>
</dbReference>
<dbReference type="EMBL" id="RSEC01000058">
    <property type="protein sequence ID" value="RSD13144.1"/>
    <property type="molecule type" value="Genomic_DNA"/>
</dbReference>
<dbReference type="SUPFAM" id="SSF53448">
    <property type="entry name" value="Nucleotide-diphospho-sugar transferases"/>
    <property type="match status" value="1"/>
</dbReference>
<protein>
    <submittedName>
        <fullName evidence="1">DUF2064 domain-containing protein</fullName>
    </submittedName>
</protein>
<dbReference type="InterPro" id="IPR029044">
    <property type="entry name" value="Nucleotide-diphossugar_trans"/>
</dbReference>
<dbReference type="InterPro" id="IPR018641">
    <property type="entry name" value="Trfase_1_rSAM/seldom-assoc"/>
</dbReference>
<keyword evidence="2" id="KW-1185">Reference proteome</keyword>
<dbReference type="AlphaFoldDB" id="A0A3R9DTJ7"/>
<dbReference type="Proteomes" id="UP000267081">
    <property type="component" value="Unassembled WGS sequence"/>
</dbReference>
<comment type="caution">
    <text evidence="1">The sequence shown here is derived from an EMBL/GenBank/DDBJ whole genome shotgun (WGS) entry which is preliminary data.</text>
</comment>
<sequence>MTSSFVLLVVAKAPVPGLAKTRLCPPATPAQSAEIAAAALLDTLDAVCAVPGAEPVVAMTGDLGAAARSAEIGRALRRATVVPQRGWDFGARLANAHADAAAVHAGLPILQIGMDTPQVTPASLAAAIAPVRHGEHDSVLGPAEDGGWWALGLAEPRHAQVLAGVPMSRDDTGERTLRALRRCGLRPASAVRLSDVDTMADARAVAAACPDGRFAHAVAAVGGRAVA</sequence>
<evidence type="ECO:0000313" key="2">
    <source>
        <dbReference type="Proteomes" id="UP000267081"/>
    </source>
</evidence>
<dbReference type="RefSeq" id="WP_125312445.1">
    <property type="nucleotide sequence ID" value="NZ_RSEC01000058.1"/>
</dbReference>
<reference evidence="1 2" key="1">
    <citation type="submission" date="2018-12" db="EMBL/GenBank/DDBJ databases">
        <title>Amycolatopsis eburnea sp. nov. actinomycete associate with arbuscular mycorrhiza fungal spore.</title>
        <authorList>
            <person name="Lumyong S."/>
            <person name="Chaiya L."/>
        </authorList>
    </citation>
    <scope>NUCLEOTIDE SEQUENCE [LARGE SCALE GENOMIC DNA]</scope>
    <source>
        <strain evidence="1 2">GLM-1</strain>
    </source>
</reference>
<dbReference type="PANTHER" id="PTHR36529:SF1">
    <property type="entry name" value="GLYCOSYLTRANSFERASE"/>
    <property type="match status" value="1"/>
</dbReference>
<evidence type="ECO:0000313" key="1">
    <source>
        <dbReference type="EMBL" id="RSD13144.1"/>
    </source>
</evidence>
<dbReference type="Pfam" id="PF09837">
    <property type="entry name" value="DUF2064"/>
    <property type="match status" value="1"/>
</dbReference>
<gene>
    <name evidence="1" type="ORF">EIY87_25610</name>
</gene>
<dbReference type="Gene3D" id="3.90.550.10">
    <property type="entry name" value="Spore Coat Polysaccharide Biosynthesis Protein SpsA, Chain A"/>
    <property type="match status" value="1"/>
</dbReference>